<dbReference type="RefSeq" id="XP_026730839.1">
    <property type="nucleotide sequence ID" value="XM_026875038.1"/>
</dbReference>
<organism evidence="3 4">
    <name type="scientific">Trichoplusia ni</name>
    <name type="common">Cabbage looper</name>
    <dbReference type="NCBI Taxonomy" id="7111"/>
    <lineage>
        <taxon>Eukaryota</taxon>
        <taxon>Metazoa</taxon>
        <taxon>Ecdysozoa</taxon>
        <taxon>Arthropoda</taxon>
        <taxon>Hexapoda</taxon>
        <taxon>Insecta</taxon>
        <taxon>Pterygota</taxon>
        <taxon>Neoptera</taxon>
        <taxon>Endopterygota</taxon>
        <taxon>Lepidoptera</taxon>
        <taxon>Glossata</taxon>
        <taxon>Ditrysia</taxon>
        <taxon>Noctuoidea</taxon>
        <taxon>Noctuidae</taxon>
        <taxon>Plusiinae</taxon>
        <taxon>Trichoplusia</taxon>
    </lineage>
</organism>
<proteinExistence type="predicted"/>
<feature type="compositionally biased region" description="Acidic residues" evidence="1">
    <location>
        <begin position="124"/>
        <end position="135"/>
    </location>
</feature>
<evidence type="ECO:0000313" key="3">
    <source>
        <dbReference type="Proteomes" id="UP000322000"/>
    </source>
</evidence>
<dbReference type="PANTHER" id="PTHR21505">
    <property type="entry name" value="MADF DOMAIN-CONTAINING PROTEIN-RELATED"/>
    <property type="match status" value="1"/>
</dbReference>
<gene>
    <name evidence="4" type="primary">LOC113495994</name>
</gene>
<sequence length="293" mass="33926">MERPGFKAIEKKIKIQVLLEYKRRRCLWDITHPEYHNQAVRNEELGQILKLWHKIDPTATIESIKMKILNMRTNYIRQRKKVENSITADGEEVFKPTLWYYKYLDFLTSHSAIKHKPKPKDGESNTDTDSEDMSDVDSSINKIHEAIASENENDSRSQDTMDESAAAFGRSVGLQLCKITDMQRWIAEKLISDVLFQAKLSHLSTTSKVTINENKSIVKTEPELNTSEVTEPDHIMFYVKEEPESDLHCENVLQAEADQKDETDLLGESVPVFEDIKIEENETENAVKFLQMY</sequence>
<reference evidence="4" key="1">
    <citation type="submission" date="2025-08" db="UniProtKB">
        <authorList>
            <consortium name="RefSeq"/>
        </authorList>
    </citation>
    <scope>IDENTIFICATION</scope>
</reference>
<feature type="domain" description="MADF" evidence="2">
    <location>
        <begin position="16"/>
        <end position="112"/>
    </location>
</feature>
<evidence type="ECO:0000313" key="4">
    <source>
        <dbReference type="RefSeq" id="XP_026730839.1"/>
    </source>
</evidence>
<keyword evidence="3" id="KW-1185">Reference proteome</keyword>
<dbReference type="PANTHER" id="PTHR21505:SF8">
    <property type="entry name" value="DPT-YFP REPRESSOR BY OVEREXPRESSION, ISOFORM D-RELATED"/>
    <property type="match status" value="1"/>
</dbReference>
<dbReference type="GeneID" id="113495994"/>
<dbReference type="InterPro" id="IPR006578">
    <property type="entry name" value="MADF-dom"/>
</dbReference>
<name>A0A7E5VRD0_TRINI</name>
<evidence type="ECO:0000259" key="2">
    <source>
        <dbReference type="PROSITE" id="PS51029"/>
    </source>
</evidence>
<accession>A0A7E5VRD0</accession>
<dbReference type="Pfam" id="PF10545">
    <property type="entry name" value="MADF_DNA_bdg"/>
    <property type="match status" value="1"/>
</dbReference>
<protein>
    <submittedName>
        <fullName evidence="4">Uncharacterized protein LOC113495994 isoform X2</fullName>
    </submittedName>
</protein>
<evidence type="ECO:0000256" key="1">
    <source>
        <dbReference type="SAM" id="MobiDB-lite"/>
    </source>
</evidence>
<feature type="region of interest" description="Disordered" evidence="1">
    <location>
        <begin position="114"/>
        <end position="137"/>
    </location>
</feature>
<dbReference type="Proteomes" id="UP000322000">
    <property type="component" value="Chromosome 7"/>
</dbReference>
<dbReference type="AlphaFoldDB" id="A0A7E5VRD0"/>
<dbReference type="PROSITE" id="PS51029">
    <property type="entry name" value="MADF"/>
    <property type="match status" value="1"/>
</dbReference>
<dbReference type="SMART" id="SM00595">
    <property type="entry name" value="MADF"/>
    <property type="match status" value="1"/>
</dbReference>